<sequence>MTEFVEAEIVDINELERKTAELLNDLIFPPSELKSHCPLDQGATHYGRRNKAGLGQLERLPTELLREILGYMTVETLLAFRRVCQGAMIAVDGCWSGRGQVGYQRRSLN</sequence>
<evidence type="ECO:0000313" key="2">
    <source>
        <dbReference type="EMBL" id="KAF2105919.1"/>
    </source>
</evidence>
<keyword evidence="3" id="KW-1185">Reference proteome</keyword>
<gene>
    <name evidence="2" type="ORF">BDV96DRAFT_655193</name>
</gene>
<protein>
    <recommendedName>
        <fullName evidence="1">F-box domain-containing protein</fullName>
    </recommendedName>
</protein>
<evidence type="ECO:0000259" key="1">
    <source>
        <dbReference type="PROSITE" id="PS50181"/>
    </source>
</evidence>
<accession>A0A6A5YF55</accession>
<dbReference type="InterPro" id="IPR036047">
    <property type="entry name" value="F-box-like_dom_sf"/>
</dbReference>
<dbReference type="SUPFAM" id="SSF81383">
    <property type="entry name" value="F-box domain"/>
    <property type="match status" value="1"/>
</dbReference>
<dbReference type="OrthoDB" id="2687876at2759"/>
<feature type="domain" description="F-box" evidence="1">
    <location>
        <begin position="54"/>
        <end position="98"/>
    </location>
</feature>
<dbReference type="PROSITE" id="PS50181">
    <property type="entry name" value="FBOX"/>
    <property type="match status" value="1"/>
</dbReference>
<dbReference type="EMBL" id="ML977369">
    <property type="protein sequence ID" value="KAF2105919.1"/>
    <property type="molecule type" value="Genomic_DNA"/>
</dbReference>
<reference evidence="2" key="1">
    <citation type="journal article" date="2020" name="Stud. Mycol.">
        <title>101 Dothideomycetes genomes: a test case for predicting lifestyles and emergence of pathogens.</title>
        <authorList>
            <person name="Haridas S."/>
            <person name="Albert R."/>
            <person name="Binder M."/>
            <person name="Bloem J."/>
            <person name="Labutti K."/>
            <person name="Salamov A."/>
            <person name="Andreopoulos B."/>
            <person name="Baker S."/>
            <person name="Barry K."/>
            <person name="Bills G."/>
            <person name="Bluhm B."/>
            <person name="Cannon C."/>
            <person name="Castanera R."/>
            <person name="Culley D."/>
            <person name="Daum C."/>
            <person name="Ezra D."/>
            <person name="Gonzalez J."/>
            <person name="Henrissat B."/>
            <person name="Kuo A."/>
            <person name="Liang C."/>
            <person name="Lipzen A."/>
            <person name="Lutzoni F."/>
            <person name="Magnuson J."/>
            <person name="Mondo S."/>
            <person name="Nolan M."/>
            <person name="Ohm R."/>
            <person name="Pangilinan J."/>
            <person name="Park H.-J."/>
            <person name="Ramirez L."/>
            <person name="Alfaro M."/>
            <person name="Sun H."/>
            <person name="Tritt A."/>
            <person name="Yoshinaga Y."/>
            <person name="Zwiers L.-H."/>
            <person name="Turgeon B."/>
            <person name="Goodwin S."/>
            <person name="Spatafora J."/>
            <person name="Crous P."/>
            <person name="Grigoriev I."/>
        </authorList>
    </citation>
    <scope>NUCLEOTIDE SEQUENCE</scope>
    <source>
        <strain evidence="2">CBS 627.86</strain>
    </source>
</reference>
<evidence type="ECO:0000313" key="3">
    <source>
        <dbReference type="Proteomes" id="UP000799770"/>
    </source>
</evidence>
<proteinExistence type="predicted"/>
<dbReference type="Proteomes" id="UP000799770">
    <property type="component" value="Unassembled WGS sequence"/>
</dbReference>
<dbReference type="CDD" id="cd09917">
    <property type="entry name" value="F-box_SF"/>
    <property type="match status" value="1"/>
</dbReference>
<dbReference type="InterPro" id="IPR001810">
    <property type="entry name" value="F-box_dom"/>
</dbReference>
<dbReference type="Pfam" id="PF00646">
    <property type="entry name" value="F-box"/>
    <property type="match status" value="1"/>
</dbReference>
<dbReference type="AlphaFoldDB" id="A0A6A5YF55"/>
<organism evidence="2 3">
    <name type="scientific">Lophiotrema nucula</name>
    <dbReference type="NCBI Taxonomy" id="690887"/>
    <lineage>
        <taxon>Eukaryota</taxon>
        <taxon>Fungi</taxon>
        <taxon>Dikarya</taxon>
        <taxon>Ascomycota</taxon>
        <taxon>Pezizomycotina</taxon>
        <taxon>Dothideomycetes</taxon>
        <taxon>Pleosporomycetidae</taxon>
        <taxon>Pleosporales</taxon>
        <taxon>Lophiotremataceae</taxon>
        <taxon>Lophiotrema</taxon>
    </lineage>
</organism>
<name>A0A6A5YF55_9PLEO</name>